<feature type="region of interest" description="Disordered" evidence="1">
    <location>
        <begin position="1"/>
        <end position="27"/>
    </location>
</feature>
<organism evidence="2 3">
    <name type="scientific">Corynebacterium zhongnanshanii</name>
    <dbReference type="NCBI Taxonomy" id="2768834"/>
    <lineage>
        <taxon>Bacteria</taxon>
        <taxon>Bacillati</taxon>
        <taxon>Actinomycetota</taxon>
        <taxon>Actinomycetes</taxon>
        <taxon>Mycobacteriales</taxon>
        <taxon>Corynebacteriaceae</taxon>
        <taxon>Corynebacterium</taxon>
    </lineage>
</organism>
<feature type="compositionally biased region" description="Basic and acidic residues" evidence="1">
    <location>
        <begin position="1"/>
        <end position="21"/>
    </location>
</feature>
<evidence type="ECO:0000256" key="1">
    <source>
        <dbReference type="SAM" id="MobiDB-lite"/>
    </source>
</evidence>
<keyword evidence="3" id="KW-1185">Reference proteome</keyword>
<reference evidence="2 3" key="1">
    <citation type="submission" date="2019-10" db="EMBL/GenBank/DDBJ databases">
        <title>Corynebacterium sp novel species isolated from the respiratory tract of Marmot.</title>
        <authorList>
            <person name="Zhang G."/>
        </authorList>
    </citation>
    <scope>NUCLEOTIDE SEQUENCE [LARGE SCALE GENOMIC DNA]</scope>
    <source>
        <strain evidence="2 3">336</strain>
    </source>
</reference>
<proteinExistence type="predicted"/>
<dbReference type="Proteomes" id="UP000436181">
    <property type="component" value="Unassembled WGS sequence"/>
</dbReference>
<name>A0ABQ6VER8_9CORY</name>
<sequence>MLGFGKDSKNQARDEQDRAGQAEEAPTQQKVAELLLTAAITTGLRITPVSSCAFEISGFECPDVMLHAAVETNPLRVRATTHWLGTISGEEDLEVNLAVNEWNANFSWPRLQVAKDARGNHRVSADTLLLGSAGWTVAQLSDWILHAAGGAVGVARYAESVWPGAEVDRTAEIVAEVRAELPGNPNEFIDGTALVDPAAVRSLESVSAQLQPLATQGNAFHLLPQSQDLEPVNPERLARTFVGGDDWREALVDSGEGVRHASFDWKGDRVDMTVHNTVLTVETGVVLGETPEDLLEAMLARITELNFSEDGTTVSLVNIGDQEPQWLLRSLFHVAAKTGMTLGQLERYGLGGAVLTRRSVAAFHEEFSL</sequence>
<evidence type="ECO:0000313" key="2">
    <source>
        <dbReference type="EMBL" id="KAB3522914.1"/>
    </source>
</evidence>
<gene>
    <name evidence="2" type="ORF">F8377_01735</name>
</gene>
<dbReference type="RefSeq" id="WP_151843760.1">
    <property type="nucleotide sequence ID" value="NZ_WBZJ01000001.1"/>
</dbReference>
<accession>A0ABQ6VER8</accession>
<evidence type="ECO:0000313" key="3">
    <source>
        <dbReference type="Proteomes" id="UP000436181"/>
    </source>
</evidence>
<dbReference type="EMBL" id="WBZJ01000001">
    <property type="protein sequence ID" value="KAB3522914.1"/>
    <property type="molecule type" value="Genomic_DNA"/>
</dbReference>
<protein>
    <submittedName>
        <fullName evidence="2">Uncharacterized protein</fullName>
    </submittedName>
</protein>
<comment type="caution">
    <text evidence="2">The sequence shown here is derived from an EMBL/GenBank/DDBJ whole genome shotgun (WGS) entry which is preliminary data.</text>
</comment>